<reference evidence="4 5" key="1">
    <citation type="journal article" date="2010" name="Cell">
        <title>The genome of Naegleria gruberi illuminates early eukaryotic versatility.</title>
        <authorList>
            <person name="Fritz-Laylin L.K."/>
            <person name="Prochnik S.E."/>
            <person name="Ginger M.L."/>
            <person name="Dacks J.B."/>
            <person name="Carpenter M.L."/>
            <person name="Field M.C."/>
            <person name="Kuo A."/>
            <person name="Paredez A."/>
            <person name="Chapman J."/>
            <person name="Pham J."/>
            <person name="Shu S."/>
            <person name="Neupane R."/>
            <person name="Cipriano M."/>
            <person name="Mancuso J."/>
            <person name="Tu H."/>
            <person name="Salamov A."/>
            <person name="Lindquist E."/>
            <person name="Shapiro H."/>
            <person name="Lucas S."/>
            <person name="Grigoriev I.V."/>
            <person name="Cande W.Z."/>
            <person name="Fulton C."/>
            <person name="Rokhsar D.S."/>
            <person name="Dawson S.C."/>
        </authorList>
    </citation>
    <scope>NUCLEOTIDE SEQUENCE [LARGE SCALE GENOMIC DNA]</scope>
    <source>
        <strain evidence="4 5">NEG-M</strain>
    </source>
</reference>
<dbReference type="RefSeq" id="XP_002682299.1">
    <property type="nucleotide sequence ID" value="XM_002682253.1"/>
</dbReference>
<sequence length="271" mass="30666">MIKTILATIAAISTSIGFGVLATQPTRQDPYGESVISQNSNNPSSIVQTNLDAAIKYENLQREVEIINQKIQDLMSQLSTQGKLIETLKTKLEMVELKWVTSIVELTRKQDGVIWTCLIAGGGLLTIFLIYKFILRKKKVFSKLFETNSSPPQKVPNPKPSTILYYYLAEKEFFDVHFQKILSSLNSHSNVKFERVSNQSQSHFTILNFSNRQRMGNNVPDSINQYLSIGGNVNSTEWANNEVRLFSDENGNVDWNEDVIETLIKLGNKLD</sequence>
<dbReference type="VEuPathDB" id="AmoebaDB:NAEGRDRAFT_62365"/>
<dbReference type="InParanoid" id="D2V0P4"/>
<proteinExistence type="predicted"/>
<keyword evidence="2" id="KW-1133">Transmembrane helix</keyword>
<gene>
    <name evidence="4" type="ORF">NAEGRDRAFT_62365</name>
</gene>
<protein>
    <submittedName>
        <fullName evidence="4">Predicted protein</fullName>
    </submittedName>
</protein>
<feature type="transmembrane region" description="Helical" evidence="2">
    <location>
        <begin position="113"/>
        <end position="134"/>
    </location>
</feature>
<dbReference type="KEGG" id="ngr:NAEGRDRAFT_62365"/>
<evidence type="ECO:0000313" key="4">
    <source>
        <dbReference type="EMBL" id="EFC49555.1"/>
    </source>
</evidence>
<dbReference type="GeneID" id="8862829"/>
<keyword evidence="2" id="KW-0812">Transmembrane</keyword>
<name>D2V0P4_NAEGR</name>
<keyword evidence="2" id="KW-0472">Membrane</keyword>
<accession>D2V0P4</accession>
<evidence type="ECO:0000256" key="1">
    <source>
        <dbReference type="SAM" id="Coils"/>
    </source>
</evidence>
<dbReference type="AlphaFoldDB" id="D2V0P4"/>
<dbReference type="EMBL" id="GG738847">
    <property type="protein sequence ID" value="EFC49555.1"/>
    <property type="molecule type" value="Genomic_DNA"/>
</dbReference>
<keyword evidence="1" id="KW-0175">Coiled coil</keyword>
<evidence type="ECO:0000256" key="3">
    <source>
        <dbReference type="SAM" id="SignalP"/>
    </source>
</evidence>
<feature type="chain" id="PRO_5003037166" evidence="3">
    <location>
        <begin position="23"/>
        <end position="271"/>
    </location>
</feature>
<feature type="signal peptide" evidence="3">
    <location>
        <begin position="1"/>
        <end position="22"/>
    </location>
</feature>
<evidence type="ECO:0000313" key="5">
    <source>
        <dbReference type="Proteomes" id="UP000006671"/>
    </source>
</evidence>
<dbReference type="Proteomes" id="UP000006671">
    <property type="component" value="Unassembled WGS sequence"/>
</dbReference>
<feature type="coiled-coil region" evidence="1">
    <location>
        <begin position="50"/>
        <end position="77"/>
    </location>
</feature>
<evidence type="ECO:0000256" key="2">
    <source>
        <dbReference type="SAM" id="Phobius"/>
    </source>
</evidence>
<keyword evidence="5" id="KW-1185">Reference proteome</keyword>
<keyword evidence="3" id="KW-0732">Signal</keyword>
<organism evidence="5">
    <name type="scientific">Naegleria gruberi</name>
    <name type="common">Amoeba</name>
    <dbReference type="NCBI Taxonomy" id="5762"/>
    <lineage>
        <taxon>Eukaryota</taxon>
        <taxon>Discoba</taxon>
        <taxon>Heterolobosea</taxon>
        <taxon>Tetramitia</taxon>
        <taxon>Eutetramitia</taxon>
        <taxon>Vahlkampfiidae</taxon>
        <taxon>Naegleria</taxon>
    </lineage>
</organism>